<dbReference type="CDD" id="cd00761">
    <property type="entry name" value="Glyco_tranf_GTA_type"/>
    <property type="match status" value="1"/>
</dbReference>
<gene>
    <name evidence="2" type="ORF">SAMN05192553_10247</name>
</gene>
<feature type="domain" description="Glycosyltransferase 2-like" evidence="1">
    <location>
        <begin position="14"/>
        <end position="140"/>
    </location>
</feature>
<name>A0A1H6VTB4_9BACT</name>
<evidence type="ECO:0000313" key="2">
    <source>
        <dbReference type="EMBL" id="SEJ03442.1"/>
    </source>
</evidence>
<keyword evidence="2" id="KW-0808">Transferase</keyword>
<accession>A0A1H6VTB4</accession>
<dbReference type="STRING" id="1416801.SAMN05192553_10247"/>
<reference evidence="3" key="1">
    <citation type="submission" date="2016-10" db="EMBL/GenBank/DDBJ databases">
        <authorList>
            <person name="Varghese N."/>
            <person name="Submissions S."/>
        </authorList>
    </citation>
    <scope>NUCLEOTIDE SEQUENCE [LARGE SCALE GENOMIC DNA]</scope>
    <source>
        <strain evidence="3">IBRC-M 10761</strain>
    </source>
</reference>
<dbReference type="Proteomes" id="UP000199403">
    <property type="component" value="Unassembled WGS sequence"/>
</dbReference>
<protein>
    <submittedName>
        <fullName evidence="2">Glycosyl transferase family 2</fullName>
    </submittedName>
</protein>
<sequence>MVNFSDMSEAPKISVLIATYNTPFPLVKRAIDSLWKQTFRDFEVILVDDGTTNDSKHTLYDYCLQNEERLVYLRQINQGQSRAINRAVSLSSGTYLSILDADDEYRPDHLQACLRQMEYYDLIASTTETVVAKEEDYYVTDRHQPERLVHVDDCILFATLFGKKEVFEGRSFKDGYAADADFFDWAGKRYRVGKVDLRTYVYYRNHPDSTCERMKIKFSSRKRSSPLKQN</sequence>
<dbReference type="EMBL" id="FNZH01000002">
    <property type="protein sequence ID" value="SEJ03442.1"/>
    <property type="molecule type" value="Genomic_DNA"/>
</dbReference>
<dbReference type="Gene3D" id="3.90.550.10">
    <property type="entry name" value="Spore Coat Polysaccharide Biosynthesis Protein SpsA, Chain A"/>
    <property type="match status" value="1"/>
</dbReference>
<dbReference type="RefSeq" id="WP_244891085.1">
    <property type="nucleotide sequence ID" value="NZ_FNZH01000002.1"/>
</dbReference>
<dbReference type="Pfam" id="PF00535">
    <property type="entry name" value="Glycos_transf_2"/>
    <property type="match status" value="1"/>
</dbReference>
<keyword evidence="3" id="KW-1185">Reference proteome</keyword>
<evidence type="ECO:0000259" key="1">
    <source>
        <dbReference type="Pfam" id="PF00535"/>
    </source>
</evidence>
<dbReference type="InterPro" id="IPR001173">
    <property type="entry name" value="Glyco_trans_2-like"/>
</dbReference>
<organism evidence="2 3">
    <name type="scientific">Cyclobacterium xiamenense</name>
    <dbReference type="NCBI Taxonomy" id="1297121"/>
    <lineage>
        <taxon>Bacteria</taxon>
        <taxon>Pseudomonadati</taxon>
        <taxon>Bacteroidota</taxon>
        <taxon>Cytophagia</taxon>
        <taxon>Cytophagales</taxon>
        <taxon>Cyclobacteriaceae</taxon>
        <taxon>Cyclobacterium</taxon>
    </lineage>
</organism>
<proteinExistence type="predicted"/>
<dbReference type="PANTHER" id="PTHR22916:SF3">
    <property type="entry name" value="UDP-GLCNAC:BETAGAL BETA-1,3-N-ACETYLGLUCOSAMINYLTRANSFERASE-LIKE PROTEIN 1"/>
    <property type="match status" value="1"/>
</dbReference>
<evidence type="ECO:0000313" key="3">
    <source>
        <dbReference type="Proteomes" id="UP000199403"/>
    </source>
</evidence>
<dbReference type="SUPFAM" id="SSF53448">
    <property type="entry name" value="Nucleotide-diphospho-sugar transferases"/>
    <property type="match status" value="1"/>
</dbReference>
<dbReference type="GO" id="GO:0016758">
    <property type="term" value="F:hexosyltransferase activity"/>
    <property type="evidence" value="ECO:0007669"/>
    <property type="project" value="UniProtKB-ARBA"/>
</dbReference>
<dbReference type="PANTHER" id="PTHR22916">
    <property type="entry name" value="GLYCOSYLTRANSFERASE"/>
    <property type="match status" value="1"/>
</dbReference>
<dbReference type="InterPro" id="IPR029044">
    <property type="entry name" value="Nucleotide-diphossugar_trans"/>
</dbReference>
<dbReference type="AlphaFoldDB" id="A0A1H6VTB4"/>